<keyword evidence="8 9" id="KW-0012">Acyltransferase</keyword>
<feature type="transmembrane region" description="Helical" evidence="12">
    <location>
        <begin position="298"/>
        <end position="319"/>
    </location>
</feature>
<evidence type="ECO:0000256" key="1">
    <source>
        <dbReference type="ARBA" id="ARBA00004477"/>
    </source>
</evidence>
<evidence type="ECO:0000256" key="3">
    <source>
        <dbReference type="ARBA" id="ARBA00022679"/>
    </source>
</evidence>
<evidence type="ECO:0000256" key="4">
    <source>
        <dbReference type="ARBA" id="ARBA00022692"/>
    </source>
</evidence>
<feature type="region of interest" description="Disordered" evidence="11">
    <location>
        <begin position="1"/>
        <end position="24"/>
    </location>
</feature>
<reference evidence="13" key="1">
    <citation type="submission" date="2022-01" db="EMBL/GenBank/DDBJ databases">
        <authorList>
            <person name="King R."/>
        </authorList>
    </citation>
    <scope>NUCLEOTIDE SEQUENCE</scope>
</reference>
<organism evidence="13 14">
    <name type="scientific">Phyllotreta striolata</name>
    <name type="common">Striped flea beetle</name>
    <name type="synonym">Crioceris striolata</name>
    <dbReference type="NCBI Taxonomy" id="444603"/>
    <lineage>
        <taxon>Eukaryota</taxon>
        <taxon>Metazoa</taxon>
        <taxon>Ecdysozoa</taxon>
        <taxon>Arthropoda</taxon>
        <taxon>Hexapoda</taxon>
        <taxon>Insecta</taxon>
        <taxon>Pterygota</taxon>
        <taxon>Neoptera</taxon>
        <taxon>Endopterygota</taxon>
        <taxon>Coleoptera</taxon>
        <taxon>Polyphaga</taxon>
        <taxon>Cucujiformia</taxon>
        <taxon>Chrysomeloidea</taxon>
        <taxon>Chrysomelidae</taxon>
        <taxon>Galerucinae</taxon>
        <taxon>Alticini</taxon>
        <taxon>Phyllotreta</taxon>
    </lineage>
</organism>
<evidence type="ECO:0000256" key="5">
    <source>
        <dbReference type="ARBA" id="ARBA00022824"/>
    </source>
</evidence>
<evidence type="ECO:0000313" key="13">
    <source>
        <dbReference type="EMBL" id="CAG9864176.1"/>
    </source>
</evidence>
<feature type="transmembrane region" description="Helical" evidence="12">
    <location>
        <begin position="439"/>
        <end position="458"/>
    </location>
</feature>
<protein>
    <recommendedName>
        <fullName evidence="9">O-acyltransferase</fullName>
    </recommendedName>
</protein>
<keyword evidence="14" id="KW-1185">Reference proteome</keyword>
<accession>A0A9N9TWN4</accession>
<feature type="transmembrane region" description="Helical" evidence="12">
    <location>
        <begin position="267"/>
        <end position="286"/>
    </location>
</feature>
<dbReference type="InterPro" id="IPR004299">
    <property type="entry name" value="MBOAT_fam"/>
</dbReference>
<dbReference type="AlphaFoldDB" id="A0A9N9TWN4"/>
<evidence type="ECO:0000256" key="10">
    <source>
        <dbReference type="PIRSR" id="PIRSR000439-1"/>
    </source>
</evidence>
<keyword evidence="3 9" id="KW-0808">Transferase</keyword>
<keyword evidence="6 12" id="KW-1133">Transmembrane helix</keyword>
<evidence type="ECO:0000256" key="9">
    <source>
        <dbReference type="PIRNR" id="PIRNR000439"/>
    </source>
</evidence>
<evidence type="ECO:0000256" key="7">
    <source>
        <dbReference type="ARBA" id="ARBA00023136"/>
    </source>
</evidence>
<dbReference type="GO" id="GO:0008203">
    <property type="term" value="P:cholesterol metabolic process"/>
    <property type="evidence" value="ECO:0007669"/>
    <property type="project" value="TreeGrafter"/>
</dbReference>
<dbReference type="PANTHER" id="PTHR10408:SF8">
    <property type="entry name" value="O-ACYLTRANSFERASE"/>
    <property type="match status" value="1"/>
</dbReference>
<dbReference type="Proteomes" id="UP001153712">
    <property type="component" value="Chromosome 7"/>
</dbReference>
<proteinExistence type="inferred from homology"/>
<feature type="transmembrane region" description="Helical" evidence="12">
    <location>
        <begin position="60"/>
        <end position="79"/>
    </location>
</feature>
<evidence type="ECO:0000256" key="12">
    <source>
        <dbReference type="SAM" id="Phobius"/>
    </source>
</evidence>
<evidence type="ECO:0000256" key="6">
    <source>
        <dbReference type="ARBA" id="ARBA00022989"/>
    </source>
</evidence>
<feature type="transmembrane region" description="Helical" evidence="12">
    <location>
        <begin position="137"/>
        <end position="161"/>
    </location>
</feature>
<name>A0A9N9TWN4_PHYSR</name>
<dbReference type="PIRSF" id="PIRSF000439">
    <property type="entry name" value="Oat_ACAT_DAG_ARE"/>
    <property type="match status" value="1"/>
</dbReference>
<dbReference type="GO" id="GO:0005789">
    <property type="term" value="C:endoplasmic reticulum membrane"/>
    <property type="evidence" value="ECO:0007669"/>
    <property type="project" value="UniProtKB-SubCell"/>
</dbReference>
<gene>
    <name evidence="13" type="ORF">PHYEVI_LOCUS10433</name>
</gene>
<keyword evidence="7 9" id="KW-0472">Membrane</keyword>
<dbReference type="InterPro" id="IPR014371">
    <property type="entry name" value="Oat_ACAT_DAG_ARE"/>
</dbReference>
<feature type="active site" evidence="10">
    <location>
        <position position="400"/>
    </location>
</feature>
<dbReference type="EMBL" id="OU900100">
    <property type="protein sequence ID" value="CAG9864176.1"/>
    <property type="molecule type" value="Genomic_DNA"/>
</dbReference>
<keyword evidence="4 12" id="KW-0812">Transmembrane</keyword>
<dbReference type="OrthoDB" id="10039049at2759"/>
<keyword evidence="5 9" id="KW-0256">Endoplasmic reticulum</keyword>
<comment type="subcellular location">
    <subcellularLocation>
        <location evidence="1 9">Endoplasmic reticulum membrane</location>
        <topology evidence="1 9">Multi-pass membrane protein</topology>
    </subcellularLocation>
</comment>
<comment type="similarity">
    <text evidence="2 9">Belongs to the membrane-bound acyltransferase family. Sterol o-acyltransferase subfamily.</text>
</comment>
<feature type="transmembrane region" description="Helical" evidence="12">
    <location>
        <begin position="105"/>
        <end position="125"/>
    </location>
</feature>
<dbReference type="PANTHER" id="PTHR10408">
    <property type="entry name" value="STEROL O-ACYLTRANSFERASE"/>
    <property type="match status" value="1"/>
</dbReference>
<feature type="transmembrane region" description="Helical" evidence="12">
    <location>
        <begin position="167"/>
        <end position="189"/>
    </location>
</feature>
<sequence>MNRNVSKRTENHNEEISEDNTSSERIKNNKKIRSKLPEKEFEIRRSLLIELIEDNVHFSGAYNILLSFTVLHMTVINFTEYVHHGRLSPALQLILNNFGQFQMTFIIWLGINIGSFLCYYFFVFWTKMRQKVPFTKFFDILCMILLVKYFGFLLYIIPVLINLLDVPFASSMIILGESVRFLMKIYAFARDNTAKVLKQKSDEKDNKLPTFSHFVYFVYAPTAVYKDQYPRQISSSFFNSSLTFPFCPVPNQSQTTNVRWNFVVARLAEILWTILCQAHVYTYMIVPMYEDTCKQPVTLIEFFILLLKTCIPSTVLLWLTFISTIHSTQNAVGEILRFGDRMFYSDWWNVQNLQQYYKKWNWVVGDFLYIYINKDLNDNVCPDKRFFAKLTTILISAVLHDWVASIALGFYSPVTSIVMILSICMLSNGKPKDNKFYKFITWVCVPIGISLIATMMFTEHFARLNLPSNTNGTFQYWKHCIVYKS</sequence>
<evidence type="ECO:0000256" key="2">
    <source>
        <dbReference type="ARBA" id="ARBA00009010"/>
    </source>
</evidence>
<dbReference type="GO" id="GO:0008374">
    <property type="term" value="F:O-acyltransferase activity"/>
    <property type="evidence" value="ECO:0007669"/>
    <property type="project" value="InterPro"/>
</dbReference>
<feature type="transmembrane region" description="Helical" evidence="12">
    <location>
        <begin position="410"/>
        <end position="427"/>
    </location>
</feature>
<evidence type="ECO:0000313" key="14">
    <source>
        <dbReference type="Proteomes" id="UP001153712"/>
    </source>
</evidence>
<evidence type="ECO:0000256" key="8">
    <source>
        <dbReference type="ARBA" id="ARBA00023315"/>
    </source>
</evidence>
<evidence type="ECO:0000256" key="11">
    <source>
        <dbReference type="SAM" id="MobiDB-lite"/>
    </source>
</evidence>
<dbReference type="Pfam" id="PF03062">
    <property type="entry name" value="MBOAT"/>
    <property type="match status" value="1"/>
</dbReference>